<dbReference type="EMBL" id="CAJVPK010000886">
    <property type="protein sequence ID" value="CAG8557086.1"/>
    <property type="molecule type" value="Genomic_DNA"/>
</dbReference>
<dbReference type="Pfam" id="PF00069">
    <property type="entry name" value="Pkinase"/>
    <property type="match status" value="1"/>
</dbReference>
<dbReference type="GO" id="GO:0004672">
    <property type="term" value="F:protein kinase activity"/>
    <property type="evidence" value="ECO:0007669"/>
    <property type="project" value="InterPro"/>
</dbReference>
<dbReference type="PROSITE" id="PS00108">
    <property type="entry name" value="PROTEIN_KINASE_ST"/>
    <property type="match status" value="1"/>
</dbReference>
<comment type="caution">
    <text evidence="3">The sequence shown here is derived from an EMBL/GenBank/DDBJ whole genome shotgun (WGS) entry which is preliminary data.</text>
</comment>
<dbReference type="AlphaFoldDB" id="A0A9N9B9F4"/>
<dbReference type="InterPro" id="IPR000719">
    <property type="entry name" value="Prot_kinase_dom"/>
</dbReference>
<evidence type="ECO:0000256" key="1">
    <source>
        <dbReference type="SAM" id="MobiDB-lite"/>
    </source>
</evidence>
<gene>
    <name evidence="3" type="ORF">DEBURN_LOCUS7395</name>
</gene>
<protein>
    <submittedName>
        <fullName evidence="3">979_t:CDS:1</fullName>
    </submittedName>
</protein>
<dbReference type="GO" id="GO:0005524">
    <property type="term" value="F:ATP binding"/>
    <property type="evidence" value="ECO:0007669"/>
    <property type="project" value="InterPro"/>
</dbReference>
<evidence type="ECO:0000313" key="3">
    <source>
        <dbReference type="EMBL" id="CAG8557086.1"/>
    </source>
</evidence>
<name>A0A9N9B9F4_9GLOM</name>
<evidence type="ECO:0000259" key="2">
    <source>
        <dbReference type="PROSITE" id="PS50011"/>
    </source>
</evidence>
<reference evidence="3" key="1">
    <citation type="submission" date="2021-06" db="EMBL/GenBank/DDBJ databases">
        <authorList>
            <person name="Kallberg Y."/>
            <person name="Tangrot J."/>
            <person name="Rosling A."/>
        </authorList>
    </citation>
    <scope>NUCLEOTIDE SEQUENCE</scope>
    <source>
        <strain evidence="3">AZ414A</strain>
    </source>
</reference>
<feature type="compositionally biased region" description="Basic and acidic residues" evidence="1">
    <location>
        <begin position="272"/>
        <end position="289"/>
    </location>
</feature>
<accession>A0A9N9B9F4</accession>
<dbReference type="Proteomes" id="UP000789706">
    <property type="component" value="Unassembled WGS sequence"/>
</dbReference>
<dbReference type="Gene3D" id="1.10.510.10">
    <property type="entry name" value="Transferase(Phosphotransferase) domain 1"/>
    <property type="match status" value="1"/>
</dbReference>
<dbReference type="PROSITE" id="PS50011">
    <property type="entry name" value="PROTEIN_KINASE_DOM"/>
    <property type="match status" value="1"/>
</dbReference>
<evidence type="ECO:0000313" key="4">
    <source>
        <dbReference type="Proteomes" id="UP000789706"/>
    </source>
</evidence>
<dbReference type="InterPro" id="IPR008271">
    <property type="entry name" value="Ser/Thr_kinase_AS"/>
</dbReference>
<keyword evidence="4" id="KW-1185">Reference proteome</keyword>
<dbReference type="OrthoDB" id="1738954at2759"/>
<dbReference type="PANTHER" id="PTHR24347">
    <property type="entry name" value="SERINE/THREONINE-PROTEIN KINASE"/>
    <property type="match status" value="1"/>
</dbReference>
<sequence length="585" mass="66908">MIEQLKNFIRHGKHANQKLIGQDKMHYDYEPKNPIRIDGNRIYSEKTKLDNATAVAQIVAEERVQKSKLPTYQGLERYRILEKMGEGAFSNVYKAIDTVTQEKVAIKVVRKSELNHLQGNGDRKIMPNIKKSNTLQSHIEHVFKNNTSKHTSNTSNTEMHLHCDMKNQPRAIERSNVLKEVQIMRQLKHPSIVSLLGFSESPDYYFLVLELMEGGELFHQIVKLTYFSEQLSRHVIVQVAQGIRYLHEEKGVVHRDIKPENILFQPIPIFPSKEERPPPEPNGESKEDEGQFIPEVGGGGIGKIKIADFGLSKIVWDEQTRTPCGTLGYTAPEIIKDERYSKSVDLWALGCVLYTCLCGFPPFYDESIQDLSDKVSKGQYTFLSPWWDNISSSAKDLITHLLIVNPDKRYTIQQFFEHPWVKDEPFQSTVNRSVIINPKPINLVSKVEPPLYDESIGTPEESVRRKDIISPGISLKEMFDISYAVHRMGEENARKKKIKGLEKSGGLNPFKNHHNNLNDDFSVEATRSNEPIKTKTGSIRQLTQLISSNKQQHKEGVHRRKGFDLNLEAATLLRRRKALVEPKGI</sequence>
<organism evidence="3 4">
    <name type="scientific">Diversispora eburnea</name>
    <dbReference type="NCBI Taxonomy" id="1213867"/>
    <lineage>
        <taxon>Eukaryota</taxon>
        <taxon>Fungi</taxon>
        <taxon>Fungi incertae sedis</taxon>
        <taxon>Mucoromycota</taxon>
        <taxon>Glomeromycotina</taxon>
        <taxon>Glomeromycetes</taxon>
        <taxon>Diversisporales</taxon>
        <taxon>Diversisporaceae</taxon>
        <taxon>Diversispora</taxon>
    </lineage>
</organism>
<dbReference type="InterPro" id="IPR011009">
    <property type="entry name" value="Kinase-like_dom_sf"/>
</dbReference>
<proteinExistence type="predicted"/>
<feature type="region of interest" description="Disordered" evidence="1">
    <location>
        <begin position="269"/>
        <end position="291"/>
    </location>
</feature>
<dbReference type="SUPFAM" id="SSF56112">
    <property type="entry name" value="Protein kinase-like (PK-like)"/>
    <property type="match status" value="1"/>
</dbReference>
<dbReference type="Gene3D" id="3.30.200.20">
    <property type="entry name" value="Phosphorylase Kinase, domain 1"/>
    <property type="match status" value="2"/>
</dbReference>
<dbReference type="SMART" id="SM00220">
    <property type="entry name" value="S_TKc"/>
    <property type="match status" value="1"/>
</dbReference>
<feature type="domain" description="Protein kinase" evidence="2">
    <location>
        <begin position="78"/>
        <end position="421"/>
    </location>
</feature>